<evidence type="ECO:0000313" key="2">
    <source>
        <dbReference type="EMBL" id="RAQ30777.1"/>
    </source>
</evidence>
<sequence>MTPRERVKAAMRYRPVDKAPLQYYYTPVGYFEHGEKLNDLYATLPGDFEPFYRHEPCGPGPGDYDPDGSYHAFKKDEWGTLWEYRIYGIAGIPKQYPIPVLEEIDRYTLPDPLRRSVEAQQAVCRNQGEYYTLVNAHSLIERLRQLLPDDEVYCGIELDDPAINRLADKICAYNAVAIEQAIAAGADGIQFGDDYGAEKSMLLSPETWRRFFKPRLKELFAPAVKAGLDIHFHSCGKIEPILEDLREVGATSIWPQLPAYDMKQLADTCRSLGLAVAIHTDRANTMTFGTPADVRELVLREFETFKMMDGGSWFYVEADNGFPFENLRALVETIAQWR</sequence>
<dbReference type="Proteomes" id="UP000249377">
    <property type="component" value="Unassembled WGS sequence"/>
</dbReference>
<dbReference type="Pfam" id="PF01208">
    <property type="entry name" value="URO-D"/>
    <property type="match status" value="1"/>
</dbReference>
<protein>
    <recommendedName>
        <fullName evidence="1">Uroporphyrinogen decarboxylase (URO-D) domain-containing protein</fullName>
    </recommendedName>
</protein>
<dbReference type="InterPro" id="IPR000257">
    <property type="entry name" value="Uroporphyrinogen_deCOase"/>
</dbReference>
<gene>
    <name evidence="2" type="ORF">DPQ25_04670</name>
</gene>
<name>A0A328UG05_9FIRM</name>
<comment type="caution">
    <text evidence="2">The sequence shown here is derived from an EMBL/GenBank/DDBJ whole genome shotgun (WGS) entry which is preliminary data.</text>
</comment>
<dbReference type="PANTHER" id="PTHR47099:SF1">
    <property type="entry name" value="METHYLCOBAMIDE:COM METHYLTRANSFERASE MTBA"/>
    <property type="match status" value="1"/>
</dbReference>
<feature type="domain" description="Uroporphyrinogen decarboxylase (URO-D)" evidence="1">
    <location>
        <begin position="162"/>
        <end position="253"/>
    </location>
</feature>
<accession>A0A328UG05</accession>
<dbReference type="AlphaFoldDB" id="A0A328UG05"/>
<dbReference type="RefSeq" id="WP_112331971.1">
    <property type="nucleotide sequence ID" value="NZ_QLYR01000001.1"/>
</dbReference>
<reference evidence="2 3" key="1">
    <citation type="submission" date="2018-06" db="EMBL/GenBank/DDBJ databases">
        <title>Noncontiguous genome sequence of Ruminococcaceae bacterium ASD2818.</title>
        <authorList>
            <person name="Chaplin A.V."/>
            <person name="Sokolova S.R."/>
            <person name="Kochetkova T.O."/>
            <person name="Goltsov A.Y."/>
            <person name="Trofimov D.Y."/>
            <person name="Efimov B.A."/>
        </authorList>
    </citation>
    <scope>NUCLEOTIDE SEQUENCE [LARGE SCALE GENOMIC DNA]</scope>
    <source>
        <strain evidence="2 3">ASD2818</strain>
    </source>
</reference>
<dbReference type="InterPro" id="IPR038071">
    <property type="entry name" value="UROD/MetE-like_sf"/>
</dbReference>
<dbReference type="GO" id="GO:0006779">
    <property type="term" value="P:porphyrin-containing compound biosynthetic process"/>
    <property type="evidence" value="ECO:0007669"/>
    <property type="project" value="InterPro"/>
</dbReference>
<dbReference type="PANTHER" id="PTHR47099">
    <property type="entry name" value="METHYLCOBAMIDE:COM METHYLTRANSFERASE MTBA"/>
    <property type="match status" value="1"/>
</dbReference>
<evidence type="ECO:0000259" key="1">
    <source>
        <dbReference type="Pfam" id="PF01208"/>
    </source>
</evidence>
<evidence type="ECO:0000313" key="3">
    <source>
        <dbReference type="Proteomes" id="UP000249377"/>
    </source>
</evidence>
<dbReference type="EMBL" id="QLYR01000001">
    <property type="protein sequence ID" value="RAQ30777.1"/>
    <property type="molecule type" value="Genomic_DNA"/>
</dbReference>
<dbReference type="SUPFAM" id="SSF51726">
    <property type="entry name" value="UROD/MetE-like"/>
    <property type="match status" value="1"/>
</dbReference>
<dbReference type="GO" id="GO:0004853">
    <property type="term" value="F:uroporphyrinogen decarboxylase activity"/>
    <property type="evidence" value="ECO:0007669"/>
    <property type="project" value="InterPro"/>
</dbReference>
<organism evidence="2 3">
    <name type="scientific">Hydrogeniiclostridium mannosilyticum</name>
    <dbReference type="NCBI Taxonomy" id="2764322"/>
    <lineage>
        <taxon>Bacteria</taxon>
        <taxon>Bacillati</taxon>
        <taxon>Bacillota</taxon>
        <taxon>Clostridia</taxon>
        <taxon>Eubacteriales</taxon>
        <taxon>Acutalibacteraceae</taxon>
        <taxon>Hydrogeniiclostridium</taxon>
    </lineage>
</organism>
<keyword evidence="3" id="KW-1185">Reference proteome</keyword>
<dbReference type="Gene3D" id="3.20.20.210">
    <property type="match status" value="1"/>
</dbReference>
<dbReference type="InterPro" id="IPR052024">
    <property type="entry name" value="Methanogen_methyltrans"/>
</dbReference>
<proteinExistence type="predicted"/>